<dbReference type="Pfam" id="PF03323">
    <property type="entry name" value="GerA"/>
    <property type="match status" value="1"/>
</dbReference>
<dbReference type="PANTHER" id="PTHR22550:SF5">
    <property type="entry name" value="LEUCINE ZIPPER PROTEIN 4"/>
    <property type="match status" value="1"/>
</dbReference>
<evidence type="ECO:0000256" key="1">
    <source>
        <dbReference type="ARBA" id="ARBA00005278"/>
    </source>
</evidence>
<name>A0ABX1Y0G7_9BACL</name>
<dbReference type="InterPro" id="IPR050768">
    <property type="entry name" value="UPF0353/GerABKA_families"/>
</dbReference>
<comment type="caution">
    <text evidence="4">The sequence shown here is derived from an EMBL/GenBank/DDBJ whole genome shotgun (WGS) entry which is preliminary data.</text>
</comment>
<protein>
    <submittedName>
        <fullName evidence="4">Spore germination protein</fullName>
    </submittedName>
</protein>
<proteinExistence type="inferred from homology"/>
<dbReference type="PANTHER" id="PTHR22550">
    <property type="entry name" value="SPORE GERMINATION PROTEIN"/>
    <property type="match status" value="1"/>
</dbReference>
<feature type="transmembrane region" description="Helical" evidence="3">
    <location>
        <begin position="383"/>
        <end position="402"/>
    </location>
</feature>
<keyword evidence="5" id="KW-1185">Reference proteome</keyword>
<evidence type="ECO:0000256" key="2">
    <source>
        <dbReference type="ARBA" id="ARBA00023136"/>
    </source>
</evidence>
<feature type="transmembrane region" description="Helical" evidence="3">
    <location>
        <begin position="287"/>
        <end position="309"/>
    </location>
</feature>
<gene>
    <name evidence="4" type="ORF">GC098_20625</name>
</gene>
<evidence type="ECO:0000313" key="4">
    <source>
        <dbReference type="EMBL" id="NOU73776.1"/>
    </source>
</evidence>
<keyword evidence="3" id="KW-1133">Transmembrane helix</keyword>
<keyword evidence="2 3" id="KW-0472">Membrane</keyword>
<keyword evidence="3" id="KW-0812">Transmembrane</keyword>
<reference evidence="4 5" key="1">
    <citation type="submission" date="2019-10" db="EMBL/GenBank/DDBJ databases">
        <title>Description of Paenibacillus terrestris sp. nov.</title>
        <authorList>
            <person name="Carlier A."/>
            <person name="Qi S."/>
        </authorList>
    </citation>
    <scope>NUCLEOTIDE SEQUENCE [LARGE SCALE GENOMIC DNA]</scope>
    <source>
        <strain evidence="4 5">LMG 31458</strain>
    </source>
</reference>
<accession>A0ABX1Y0G7</accession>
<feature type="transmembrane region" description="Helical" evidence="3">
    <location>
        <begin position="409"/>
        <end position="427"/>
    </location>
</feature>
<comment type="similarity">
    <text evidence="1">Belongs to the GerABKA family.</text>
</comment>
<organism evidence="4 5">
    <name type="scientific">Paenibacillus phytorum</name>
    <dbReference type="NCBI Taxonomy" id="2654977"/>
    <lineage>
        <taxon>Bacteria</taxon>
        <taxon>Bacillati</taxon>
        <taxon>Bacillota</taxon>
        <taxon>Bacilli</taxon>
        <taxon>Bacillales</taxon>
        <taxon>Paenibacillaceae</taxon>
        <taxon>Paenibacillus</taxon>
    </lineage>
</organism>
<dbReference type="EMBL" id="WHOA01000141">
    <property type="protein sequence ID" value="NOU73776.1"/>
    <property type="molecule type" value="Genomic_DNA"/>
</dbReference>
<evidence type="ECO:0000313" key="5">
    <source>
        <dbReference type="Proteomes" id="UP000616779"/>
    </source>
</evidence>
<dbReference type="PIRSF" id="PIRSF005690">
    <property type="entry name" value="GerBA"/>
    <property type="match status" value="1"/>
</dbReference>
<sequence>MEILGNPDSQRGRRSISMNGDLKSENSLLEQTLQLLYDCSDLSHLHLPLQQIDIIYFGHLVSSEALRKDALEPFNNNNADMVAILSQSSYITKLQASELVTGILAGNIAIYYKNRGYLHEAYAPESRSIQNSETEGVINGPMDSFTETLSTNLSLIRRRIKDPGLKAITYTIGTRTGTTMVLLYLEELAEPAHVEQLSEMIENLDIQTIYDTNTLVQHLTPNKLAIFPQFLTSVRPDHMADKLTSGKIVGLLDGSPVAFSAPTTFIEFFSSPDDYYQPWAVASAVRILRFIALFITLCFTAFYVSIVTYHYEMIPPSLLLNLMESRNKVPFSPLIEAIVMEMTIELLREAGARLPTKIGQTIGTVGGIVIGQAAVQAGITSNILIISIAISAIASFVIPSYIMSSSIRLLRFVIILLAGLLGNFGLVFGLSLIMIQLSGFNMFGISYLYPIAPTKPSRWLELIFRAPIQILTKLKKPTTNNPNE</sequence>
<dbReference type="InterPro" id="IPR004995">
    <property type="entry name" value="Spore_Ger"/>
</dbReference>
<evidence type="ECO:0000256" key="3">
    <source>
        <dbReference type="SAM" id="Phobius"/>
    </source>
</evidence>
<dbReference type="Proteomes" id="UP000616779">
    <property type="component" value="Unassembled WGS sequence"/>
</dbReference>